<evidence type="ECO:0008006" key="5">
    <source>
        <dbReference type="Google" id="ProtNLM"/>
    </source>
</evidence>
<feature type="signal peptide" evidence="2">
    <location>
        <begin position="1"/>
        <end position="18"/>
    </location>
</feature>
<feature type="compositionally biased region" description="Acidic residues" evidence="1">
    <location>
        <begin position="40"/>
        <end position="52"/>
    </location>
</feature>
<name>A0ABP8MQB2_9BACT</name>
<organism evidence="3 4">
    <name type="scientific">Novipirellula rosea</name>
    <dbReference type="NCBI Taxonomy" id="1031540"/>
    <lineage>
        <taxon>Bacteria</taxon>
        <taxon>Pseudomonadati</taxon>
        <taxon>Planctomycetota</taxon>
        <taxon>Planctomycetia</taxon>
        <taxon>Pirellulales</taxon>
        <taxon>Pirellulaceae</taxon>
        <taxon>Novipirellula</taxon>
    </lineage>
</organism>
<dbReference type="PROSITE" id="PS51257">
    <property type="entry name" value="PROKAR_LIPOPROTEIN"/>
    <property type="match status" value="1"/>
</dbReference>
<reference evidence="4" key="1">
    <citation type="journal article" date="2019" name="Int. J. Syst. Evol. Microbiol.">
        <title>The Global Catalogue of Microorganisms (GCM) 10K type strain sequencing project: providing services to taxonomists for standard genome sequencing and annotation.</title>
        <authorList>
            <consortium name="The Broad Institute Genomics Platform"/>
            <consortium name="The Broad Institute Genome Sequencing Center for Infectious Disease"/>
            <person name="Wu L."/>
            <person name="Ma J."/>
        </authorList>
    </citation>
    <scope>NUCLEOTIDE SEQUENCE [LARGE SCALE GENOMIC DNA]</scope>
    <source>
        <strain evidence="4">JCM 17759</strain>
    </source>
</reference>
<feature type="chain" id="PRO_5046689197" description="Secreted protein" evidence="2">
    <location>
        <begin position="19"/>
        <end position="97"/>
    </location>
</feature>
<keyword evidence="4" id="KW-1185">Reference proteome</keyword>
<evidence type="ECO:0000313" key="3">
    <source>
        <dbReference type="EMBL" id="GAA4453611.1"/>
    </source>
</evidence>
<evidence type="ECO:0000313" key="4">
    <source>
        <dbReference type="Proteomes" id="UP001500840"/>
    </source>
</evidence>
<feature type="region of interest" description="Disordered" evidence="1">
    <location>
        <begin position="24"/>
        <end position="65"/>
    </location>
</feature>
<sequence>MKNLLLLAMFLVASVGLAGCDVEQGGTSGAVSPATTPPAVDDDGGVDIDIDAADAPLGDSAADNRIERRQERRENLREAIDDVDVNVGNGGVDVNVD</sequence>
<evidence type="ECO:0000256" key="1">
    <source>
        <dbReference type="SAM" id="MobiDB-lite"/>
    </source>
</evidence>
<gene>
    <name evidence="3" type="ORF">GCM10023156_24820</name>
</gene>
<dbReference type="Proteomes" id="UP001500840">
    <property type="component" value="Unassembled WGS sequence"/>
</dbReference>
<keyword evidence="2" id="KW-0732">Signal</keyword>
<proteinExistence type="predicted"/>
<dbReference type="EMBL" id="BAABGA010000031">
    <property type="protein sequence ID" value="GAA4453611.1"/>
    <property type="molecule type" value="Genomic_DNA"/>
</dbReference>
<comment type="caution">
    <text evidence="3">The sequence shown here is derived from an EMBL/GenBank/DDBJ whole genome shotgun (WGS) entry which is preliminary data.</text>
</comment>
<evidence type="ECO:0000256" key="2">
    <source>
        <dbReference type="SAM" id="SignalP"/>
    </source>
</evidence>
<accession>A0ABP8MQB2</accession>
<protein>
    <recommendedName>
        <fullName evidence="5">Secreted protein</fullName>
    </recommendedName>
</protein>
<dbReference type="RefSeq" id="WP_339943123.1">
    <property type="nucleotide sequence ID" value="NZ_BAABGA010000031.1"/>
</dbReference>